<reference evidence="1" key="1">
    <citation type="submission" date="2021-06" db="EMBL/GenBank/DDBJ databases">
        <authorList>
            <person name="Kallberg Y."/>
            <person name="Tangrot J."/>
            <person name="Rosling A."/>
        </authorList>
    </citation>
    <scope>NUCLEOTIDE SEQUENCE</scope>
    <source>
        <strain evidence="1">87-6 pot B 2015</strain>
    </source>
</reference>
<protein>
    <submittedName>
        <fullName evidence="1">3652_t:CDS:1</fullName>
    </submittedName>
</protein>
<feature type="non-terminal residue" evidence="1">
    <location>
        <position position="52"/>
    </location>
</feature>
<name>A0A9N9NA19_FUNMO</name>
<sequence>HQKKSVTEKFMHQLIWDVTRSQMMGGINLKQKYKGLINLATYKNARLKNSAH</sequence>
<dbReference type="Proteomes" id="UP000789375">
    <property type="component" value="Unassembled WGS sequence"/>
</dbReference>
<dbReference type="AlphaFoldDB" id="A0A9N9NA19"/>
<comment type="caution">
    <text evidence="1">The sequence shown here is derived from an EMBL/GenBank/DDBJ whole genome shotgun (WGS) entry which is preliminary data.</text>
</comment>
<feature type="non-terminal residue" evidence="1">
    <location>
        <position position="1"/>
    </location>
</feature>
<keyword evidence="2" id="KW-1185">Reference proteome</keyword>
<evidence type="ECO:0000313" key="2">
    <source>
        <dbReference type="Proteomes" id="UP000789375"/>
    </source>
</evidence>
<dbReference type="EMBL" id="CAJVPP010011472">
    <property type="protein sequence ID" value="CAG8714418.1"/>
    <property type="molecule type" value="Genomic_DNA"/>
</dbReference>
<organism evidence="1 2">
    <name type="scientific">Funneliformis mosseae</name>
    <name type="common">Endomycorrhizal fungus</name>
    <name type="synonym">Glomus mosseae</name>
    <dbReference type="NCBI Taxonomy" id="27381"/>
    <lineage>
        <taxon>Eukaryota</taxon>
        <taxon>Fungi</taxon>
        <taxon>Fungi incertae sedis</taxon>
        <taxon>Mucoromycota</taxon>
        <taxon>Glomeromycotina</taxon>
        <taxon>Glomeromycetes</taxon>
        <taxon>Glomerales</taxon>
        <taxon>Glomeraceae</taxon>
        <taxon>Funneliformis</taxon>
    </lineage>
</organism>
<evidence type="ECO:0000313" key="1">
    <source>
        <dbReference type="EMBL" id="CAG8714418.1"/>
    </source>
</evidence>
<proteinExistence type="predicted"/>
<gene>
    <name evidence="1" type="ORF">FMOSSE_LOCUS14543</name>
</gene>
<accession>A0A9N9NA19</accession>